<dbReference type="InterPro" id="IPR013103">
    <property type="entry name" value="RVT_2"/>
</dbReference>
<feature type="compositionally biased region" description="Low complexity" evidence="1">
    <location>
        <begin position="833"/>
        <end position="853"/>
    </location>
</feature>
<dbReference type="InterPro" id="IPR012337">
    <property type="entry name" value="RNaseH-like_sf"/>
</dbReference>
<dbReference type="Gene3D" id="3.30.420.10">
    <property type="entry name" value="Ribonuclease H-like superfamily/Ribonuclease H"/>
    <property type="match status" value="1"/>
</dbReference>
<dbReference type="InterPro" id="IPR001584">
    <property type="entry name" value="Integrase_cat-core"/>
</dbReference>
<dbReference type="EMBL" id="CAJNNW010033793">
    <property type="protein sequence ID" value="CAE8720380.1"/>
    <property type="molecule type" value="Genomic_DNA"/>
</dbReference>
<evidence type="ECO:0000313" key="4">
    <source>
        <dbReference type="Proteomes" id="UP000626109"/>
    </source>
</evidence>
<feature type="compositionally biased region" description="Basic and acidic residues" evidence="1">
    <location>
        <begin position="1614"/>
        <end position="1639"/>
    </location>
</feature>
<protein>
    <recommendedName>
        <fullName evidence="2">Integrase catalytic domain-containing protein</fullName>
    </recommendedName>
</protein>
<accession>A0A813L4G4</accession>
<feature type="region of interest" description="Disordered" evidence="1">
    <location>
        <begin position="816"/>
        <end position="853"/>
    </location>
</feature>
<name>A0A813L4G4_POLGL</name>
<dbReference type="GO" id="GO:0015074">
    <property type="term" value="P:DNA integration"/>
    <property type="evidence" value="ECO:0007669"/>
    <property type="project" value="InterPro"/>
</dbReference>
<feature type="compositionally biased region" description="Polar residues" evidence="1">
    <location>
        <begin position="1681"/>
        <end position="1691"/>
    </location>
</feature>
<feature type="compositionally biased region" description="Pro residues" evidence="1">
    <location>
        <begin position="501"/>
        <end position="512"/>
    </location>
</feature>
<feature type="compositionally biased region" description="Polar residues" evidence="1">
    <location>
        <begin position="1714"/>
        <end position="1726"/>
    </location>
</feature>
<feature type="compositionally biased region" description="Basic residues" evidence="1">
    <location>
        <begin position="147"/>
        <end position="156"/>
    </location>
</feature>
<feature type="region of interest" description="Disordered" evidence="1">
    <location>
        <begin position="200"/>
        <end position="230"/>
    </location>
</feature>
<proteinExistence type="predicted"/>
<dbReference type="SUPFAM" id="SSF53098">
    <property type="entry name" value="Ribonuclease H-like"/>
    <property type="match status" value="1"/>
</dbReference>
<reference evidence="3" key="1">
    <citation type="submission" date="2021-02" db="EMBL/GenBank/DDBJ databases">
        <authorList>
            <person name="Dougan E. K."/>
            <person name="Rhodes N."/>
            <person name="Thang M."/>
            <person name="Chan C."/>
        </authorList>
    </citation>
    <scope>NUCLEOTIDE SEQUENCE</scope>
</reference>
<comment type="caution">
    <text evidence="3">The sequence shown here is derived from an EMBL/GenBank/DDBJ whole genome shotgun (WGS) entry which is preliminary data.</text>
</comment>
<feature type="region of interest" description="Disordered" evidence="1">
    <location>
        <begin position="53"/>
        <end position="84"/>
    </location>
</feature>
<gene>
    <name evidence="3" type="ORF">PGLA2088_LOCUS41285</name>
</gene>
<dbReference type="PROSITE" id="PS50994">
    <property type="entry name" value="INTEGRASE"/>
    <property type="match status" value="1"/>
</dbReference>
<evidence type="ECO:0000256" key="1">
    <source>
        <dbReference type="SAM" id="MobiDB-lite"/>
    </source>
</evidence>
<feature type="compositionally biased region" description="Low complexity" evidence="1">
    <location>
        <begin position="483"/>
        <end position="500"/>
    </location>
</feature>
<sequence length="2401" mass="266942">MSSATVCWDYARYREIKYRLRKMTLDGKRASHSGNYAVDDVTADSPWSNPAPAAGIHTSMQRPPAEIQSPAWPEPQAEAESWWPEEDPATYWSQDGADEVWWTADEAENDDDDDYLSLATDEDDETSVLLAQAFALEYKRKKLFKRKGKGKGKGKSSPKGGFKGSFDRNNSDEVPPGWEKDKWLARSKCPSCGSRWHRDCADRKGKSKGKGKGKGASKGKDKSKGFSGKGPGKVMLASTIFLASMVGNAAGFCHGLTATCASSLLNAFCPSTSSVFMVSNAYQDAFDSSSSWWGFGFTGPASKHLRSGIMVDTGAEDSLCGSDWADYHTNTHLVPRGLEVVTCESHAKFSGVGAGAPESHRRARFPFAIAGFSYMFEAQVVEESGAHLPALLGLRSLLNLQAVLDLRNRNAPTMTITEQDKSRTILPMHIAHGHLFLAADEFNDAISTTTYINDQLPLEPPPGLHPRKITNSRNSTGPSGKKSPSVESSTITTTTATTPPTSTPPAQPPPRPTTTTTSASTRLVKQQLRLTNTLSKQLRHQNINMSKNAENKYKGLPHDTPPPLHELLLLPNQPPWDFWEWWGGCGKVTAMMKKQRLRGGRKPLCGPVITLETGWDITIPTHQKALRRLLHARTPRCLLFEPTCGPWSQSNTAMCQADVETVRQRELGGLEFMEEAAATQSKRGDDWILEQPRSSELLSLSAVMRMLELPNAVPDQHLCMCRHNMTDFDNNLLNKKPTTLRGTAQCPRTSLDCTCVIAIRPHQQLQGRLKDGRSRTSAAQVYPDLFASRLAKDIIAGGEQRQSYLYDPTAVPAWDNSDTLSDASSHADLDTEQQPVQQQLDQQQPAQQQHDTQQPLIAAPRATAGSFPLSQEERDCINRLMEVTGPRLGDSGLVAILATNPSMSPLQTEFGTPCNRLIRLCWVARKPSMLPVPEPVIERSATPFRLVLARLSDDSEWNKSAWQPVADWEVIKWPRHPSAVIVLFAEDKQQQLADGSIDASDTVIADIPGAEAAALEVLQPAMPDNNILSLPEVLQVLAEGTRDEKIAILFRLHKRQHHKPADRLRSSLIQAGVPPGTLALVTPAVALCDVCRRWKQAGHKPGTTVTPMGLFGDRVLLDLVFFSDFIFMLAVDQSTRLCSLKAVSYKNWASLERAFRQGWYRQYGPPRVVRSDKERALAGERFGLYLEKLGITRELISAKDDHGPMAILDRRVQLIRQTGPKLFDDLASEGVEFDEEDLAAELEYCLNSQLSHGGFTPYTCVFGSSPPDIRDIELDTVSSFHEQRSPFFHRQLVRTKALVRFHEEVMKLKLVKSLEGRPSIAPVFKTGDRVDIYRKPSKKDVSGWRGPATVVEPNIPGLPGSIAVRWQGAHLDIPIRSVRPHAGLSSIQYDPQPALPTAALISCEALVTWIADAERLTGVEHDDDEVRCGMTLQLLMRQTAALPPATTQFHHAIPQATVSDDGDSHSLFTYTRDAERDMHHTWELGLTAATYLDIINYTGVILAKGRRHLNAPPYTARAHCYVFNKNEPDNYQRRIMNGNWVVDVLVMLTEVLPNCSVADSCVVVFLEGVVTVDLSRSLVDLISQGTNETTRQHKNLVREQLVRSSGQESNLPDDLSHRQESQRDASSKVTEHSIKRDQRNAAASSHSQSLPSSPEDEGDLDLDEFSNLSSISRRVSSRNSDFTWRSANSGRSASEPESSPGVSPSAVTARSRDSSAQPEPENNTADRPTLAERNRINTPRAKHINYNNNTFLANNNNSSATTCAASAFCWELDVSGNLLIDGGSLEVPVEREQLIDPVGRCCFTVEIDNNTGAMHFTDDETKRAFPLDKRLGPLTPEDLYNHFAAVLVSQTKEMQSWIDTKTGKPIKIYDYIRNTGLKPLPSRWVIEWKLKEGKHIIKARLCLKGFAEANQHSLHTYSPTATRLGHKLVCVQCAINGWELRSLDVSTAFLKGWTFDEMNKHGFNRQPCAFVVPKGLWEILSSLEPDTYAEATKHPHEYCFELCKAAYGLKDAPLLWNLRAVLVLVELGFKRSCHDSCLFIKIHEGALVLLMSLHVDDTLVTGPVPWMTWLHTELETRFGALKKECNDFKHFGVDMFRDPVDKHVTLDQTKYIANLKPLEFEKIKTRKIDDELVVSEITAFRSLVSGIAWTGITSPGAQAIASLCQGFLPKPLVRHAHMLNIALQQLVLTYVALVFCHGFDFANCKLLVMSDSSLGNTAGKYSQGGYVIFLTNVVTGQLCDWLLLLAFRSAKSKRVANSTLAAELLAQVLALEEATFIQTWLHELQFPELNAIELIHTDPVELVPIESCTDCNDLFDLLVKPGSPNLTNRSLVLHLSVIRNYREENRVKAWLWIDTRDMLANPLTKLEPDGSLDIVDLNDTLANCQWLPKYAYKYEHTLMHP</sequence>
<feature type="compositionally biased region" description="Low complexity" evidence="1">
    <location>
        <begin position="1641"/>
        <end position="1653"/>
    </location>
</feature>
<feature type="compositionally biased region" description="Basic residues" evidence="1">
    <location>
        <begin position="205"/>
        <end position="217"/>
    </location>
</feature>
<feature type="region of interest" description="Disordered" evidence="1">
    <location>
        <begin position="1601"/>
        <end position="1662"/>
    </location>
</feature>
<dbReference type="GO" id="GO:0003676">
    <property type="term" value="F:nucleic acid binding"/>
    <property type="evidence" value="ECO:0007669"/>
    <property type="project" value="InterPro"/>
</dbReference>
<feature type="domain" description="Integrase catalytic" evidence="2">
    <location>
        <begin position="1103"/>
        <end position="1265"/>
    </location>
</feature>
<dbReference type="Pfam" id="PF07727">
    <property type="entry name" value="RVT_2"/>
    <property type="match status" value="1"/>
</dbReference>
<feature type="region of interest" description="Disordered" evidence="1">
    <location>
        <begin position="147"/>
        <end position="179"/>
    </location>
</feature>
<organism evidence="3 4">
    <name type="scientific">Polarella glacialis</name>
    <name type="common">Dinoflagellate</name>
    <dbReference type="NCBI Taxonomy" id="89957"/>
    <lineage>
        <taxon>Eukaryota</taxon>
        <taxon>Sar</taxon>
        <taxon>Alveolata</taxon>
        <taxon>Dinophyceae</taxon>
        <taxon>Suessiales</taxon>
        <taxon>Suessiaceae</taxon>
        <taxon>Polarella</taxon>
    </lineage>
</organism>
<evidence type="ECO:0000313" key="3">
    <source>
        <dbReference type="EMBL" id="CAE8720380.1"/>
    </source>
</evidence>
<dbReference type="Proteomes" id="UP000626109">
    <property type="component" value="Unassembled WGS sequence"/>
</dbReference>
<feature type="compositionally biased region" description="Low complexity" evidence="1">
    <location>
        <begin position="1692"/>
        <end position="1707"/>
    </location>
</feature>
<evidence type="ECO:0000259" key="2">
    <source>
        <dbReference type="PROSITE" id="PS50994"/>
    </source>
</evidence>
<feature type="region of interest" description="Disordered" evidence="1">
    <location>
        <begin position="1676"/>
        <end position="1741"/>
    </location>
</feature>
<feature type="region of interest" description="Disordered" evidence="1">
    <location>
        <begin position="453"/>
        <end position="523"/>
    </location>
</feature>
<dbReference type="InterPro" id="IPR036397">
    <property type="entry name" value="RNaseH_sf"/>
</dbReference>